<name>A0A367KVI1_RHIST</name>
<reference evidence="2 3" key="1">
    <citation type="journal article" date="2018" name="G3 (Bethesda)">
        <title>Phylogenetic and Phylogenomic Definition of Rhizopus Species.</title>
        <authorList>
            <person name="Gryganskyi A.P."/>
            <person name="Golan J."/>
            <person name="Dolatabadi S."/>
            <person name="Mondo S."/>
            <person name="Robb S."/>
            <person name="Idnurm A."/>
            <person name="Muszewska A."/>
            <person name="Steczkiewicz K."/>
            <person name="Masonjones S."/>
            <person name="Liao H.L."/>
            <person name="Gajdeczka M.T."/>
            <person name="Anike F."/>
            <person name="Vuek A."/>
            <person name="Anishchenko I.M."/>
            <person name="Voigt K."/>
            <person name="de Hoog G.S."/>
            <person name="Smith M.E."/>
            <person name="Heitman J."/>
            <person name="Vilgalys R."/>
            <person name="Stajich J.E."/>
        </authorList>
    </citation>
    <scope>NUCLEOTIDE SEQUENCE [LARGE SCALE GENOMIC DNA]</scope>
    <source>
        <strain evidence="2 3">LSU 92-RS-03</strain>
    </source>
</reference>
<gene>
    <name evidence="2" type="ORF">CU098_013177</name>
</gene>
<accession>A0A367KVI1</accession>
<evidence type="ECO:0000313" key="3">
    <source>
        <dbReference type="Proteomes" id="UP000253551"/>
    </source>
</evidence>
<keyword evidence="3" id="KW-1185">Reference proteome</keyword>
<proteinExistence type="predicted"/>
<dbReference type="AlphaFoldDB" id="A0A367KVI1"/>
<evidence type="ECO:0000313" key="2">
    <source>
        <dbReference type="EMBL" id="RCI06195.1"/>
    </source>
</evidence>
<evidence type="ECO:0000256" key="1">
    <source>
        <dbReference type="SAM" id="MobiDB-lite"/>
    </source>
</evidence>
<dbReference type="STRING" id="4846.A0A367KVI1"/>
<dbReference type="Proteomes" id="UP000253551">
    <property type="component" value="Unassembled WGS sequence"/>
</dbReference>
<feature type="compositionally biased region" description="Polar residues" evidence="1">
    <location>
        <begin position="15"/>
        <end position="27"/>
    </location>
</feature>
<protein>
    <submittedName>
        <fullName evidence="2">Uncharacterized protein</fullName>
    </submittedName>
</protein>
<comment type="caution">
    <text evidence="2">The sequence shown here is derived from an EMBL/GenBank/DDBJ whole genome shotgun (WGS) entry which is preliminary data.</text>
</comment>
<dbReference type="OrthoDB" id="2284849at2759"/>
<dbReference type="EMBL" id="PJQM01000208">
    <property type="protein sequence ID" value="RCI06195.1"/>
    <property type="molecule type" value="Genomic_DNA"/>
</dbReference>
<feature type="compositionally biased region" description="Basic and acidic residues" evidence="1">
    <location>
        <begin position="1"/>
        <end position="14"/>
    </location>
</feature>
<feature type="region of interest" description="Disordered" evidence="1">
    <location>
        <begin position="1"/>
        <end position="27"/>
    </location>
</feature>
<sequence>MDRMKERHRQEARRSSSSPFMDRNLSSPSMSIIAGATTDRFSHIADGSKNRPQKNMVQSQSCNMFMKPSMTIKNENCSFDIFNAPIQTQSDVSLSNTRRFHSLQHSYHQSALSSLPIQENEEDIPSLPRFALNRSMQQQQIQQQIELKQHQLEEQQRLQQQKLQQLHLQQKQQQEQNHINQAILDSIMSSSLEYEAGKHHLTSKPFCKSIALHRCRTPPPESHHLAIDESKNKKEVLERPLSPVSLTDKEKLASIEDIIMNSSSSTLASDPKIKVVDIPLKLKRELQDMQLRRSSYSVPDLSRFSKENIPEIDENKWNTLCPISIDVDQNAAIIVIVIRQSNLAVTLSKIHNLPAQWFLKSMI</sequence>
<organism evidence="2 3">
    <name type="scientific">Rhizopus stolonifer</name>
    <name type="common">Rhizopus nigricans</name>
    <dbReference type="NCBI Taxonomy" id="4846"/>
    <lineage>
        <taxon>Eukaryota</taxon>
        <taxon>Fungi</taxon>
        <taxon>Fungi incertae sedis</taxon>
        <taxon>Mucoromycota</taxon>
        <taxon>Mucoromycotina</taxon>
        <taxon>Mucoromycetes</taxon>
        <taxon>Mucorales</taxon>
        <taxon>Mucorineae</taxon>
        <taxon>Rhizopodaceae</taxon>
        <taxon>Rhizopus</taxon>
    </lineage>
</organism>